<dbReference type="InterPro" id="IPR051856">
    <property type="entry name" value="CSR-E3_Ligase_Protein"/>
</dbReference>
<sequence>MSQLVRLFMKGLNTKASMDDVSSNLLCLPSPKPVERRYYGIVFGIYAALWLLILLDAYALRLRRLVSAFFFRKREKQRILYLYNTLQKKRRAFLHDMRRKIKTKARKLKL</sequence>
<evidence type="ECO:0000256" key="3">
    <source>
        <dbReference type="ARBA" id="ARBA00022989"/>
    </source>
</evidence>
<keyword evidence="4 5" id="KW-0472">Membrane</keyword>
<keyword evidence="8" id="KW-1185">Reference proteome</keyword>
<dbReference type="Pfam" id="PF07782">
    <property type="entry name" value="DC_STAMP"/>
    <property type="match status" value="1"/>
</dbReference>
<gene>
    <name evidence="7" type="ORF">MAR_027087</name>
</gene>
<comment type="subcellular location">
    <subcellularLocation>
        <location evidence="1">Membrane</location>
        <topology evidence="1">Multi-pass membrane protein</topology>
    </subcellularLocation>
</comment>
<accession>A0ABY7ESE4</accession>
<organism evidence="7 8">
    <name type="scientific">Mya arenaria</name>
    <name type="common">Soft-shell clam</name>
    <dbReference type="NCBI Taxonomy" id="6604"/>
    <lineage>
        <taxon>Eukaryota</taxon>
        <taxon>Metazoa</taxon>
        <taxon>Spiralia</taxon>
        <taxon>Lophotrochozoa</taxon>
        <taxon>Mollusca</taxon>
        <taxon>Bivalvia</taxon>
        <taxon>Autobranchia</taxon>
        <taxon>Heteroconchia</taxon>
        <taxon>Euheterodonta</taxon>
        <taxon>Imparidentia</taxon>
        <taxon>Neoheterodontei</taxon>
        <taxon>Myida</taxon>
        <taxon>Myoidea</taxon>
        <taxon>Myidae</taxon>
        <taxon>Mya</taxon>
    </lineage>
</organism>
<feature type="non-terminal residue" evidence="7">
    <location>
        <position position="110"/>
    </location>
</feature>
<evidence type="ECO:0000259" key="6">
    <source>
        <dbReference type="Pfam" id="PF07782"/>
    </source>
</evidence>
<evidence type="ECO:0000256" key="4">
    <source>
        <dbReference type="ARBA" id="ARBA00023136"/>
    </source>
</evidence>
<dbReference type="InterPro" id="IPR012858">
    <property type="entry name" value="DC_STAMP-like"/>
</dbReference>
<evidence type="ECO:0000313" key="7">
    <source>
        <dbReference type="EMBL" id="WAR12907.1"/>
    </source>
</evidence>
<evidence type="ECO:0000256" key="1">
    <source>
        <dbReference type="ARBA" id="ARBA00004141"/>
    </source>
</evidence>
<reference evidence="7" key="1">
    <citation type="submission" date="2022-11" db="EMBL/GenBank/DDBJ databases">
        <title>Centuries of genome instability and evolution in soft-shell clam transmissible cancer (bioRxiv).</title>
        <authorList>
            <person name="Hart S.F.M."/>
            <person name="Yonemitsu M.A."/>
            <person name="Giersch R.M."/>
            <person name="Beal B.F."/>
            <person name="Arriagada G."/>
            <person name="Davis B.W."/>
            <person name="Ostrander E.A."/>
            <person name="Goff S.P."/>
            <person name="Metzger M.J."/>
        </authorList>
    </citation>
    <scope>NUCLEOTIDE SEQUENCE</scope>
    <source>
        <strain evidence="7">MELC-2E11</strain>
        <tissue evidence="7">Siphon/mantle</tissue>
    </source>
</reference>
<dbReference type="PANTHER" id="PTHR21041">
    <property type="entry name" value="DENDRITIC CELL-SPECIFIC TRANSMEMBRANE PROTEIN"/>
    <property type="match status" value="1"/>
</dbReference>
<dbReference type="PANTHER" id="PTHR21041:SF17">
    <property type="entry name" value="E3 UBIQUITIN-PROTEIN LIGASE DCST1"/>
    <property type="match status" value="1"/>
</dbReference>
<evidence type="ECO:0000256" key="5">
    <source>
        <dbReference type="SAM" id="Phobius"/>
    </source>
</evidence>
<feature type="domain" description="Dendritic cell-specific transmembrane protein-like" evidence="6">
    <location>
        <begin position="1"/>
        <end position="83"/>
    </location>
</feature>
<name>A0ABY7ESE4_MYAAR</name>
<evidence type="ECO:0000313" key="8">
    <source>
        <dbReference type="Proteomes" id="UP001164746"/>
    </source>
</evidence>
<protein>
    <submittedName>
        <fullName evidence="7">DCST1-like protein</fullName>
    </submittedName>
</protein>
<keyword evidence="3 5" id="KW-1133">Transmembrane helix</keyword>
<feature type="transmembrane region" description="Helical" evidence="5">
    <location>
        <begin position="38"/>
        <end position="60"/>
    </location>
</feature>
<keyword evidence="2 5" id="KW-0812">Transmembrane</keyword>
<dbReference type="Proteomes" id="UP001164746">
    <property type="component" value="Chromosome 8"/>
</dbReference>
<dbReference type="EMBL" id="CP111019">
    <property type="protein sequence ID" value="WAR12907.1"/>
    <property type="molecule type" value="Genomic_DNA"/>
</dbReference>
<proteinExistence type="predicted"/>
<evidence type="ECO:0000256" key="2">
    <source>
        <dbReference type="ARBA" id="ARBA00022692"/>
    </source>
</evidence>